<dbReference type="RefSeq" id="WP_346072082.1">
    <property type="nucleotide sequence ID" value="NZ_BAAAHC010000003.1"/>
</dbReference>
<sequence>MVEFRSRPDGTKYPITGREGRGGVAVAAGATALAIAAYSGGGAATTGAAGSAVGESLAVRTSHAKQSARNGQQDKAWQRMRLRLKRQPSIEHHVDCVVHSFGQVQEFFVRNPCRSLTRTLVPLEDESGDSFVVSIAWVRMPTARQARRLDRLDYRDGTGDVTALGHHLLAAQGVSFTGEHYASDVKKTLFVRAEAAPVRGTPDPKLLDAAAEVGVLLPPP</sequence>
<comment type="caution">
    <text evidence="1">The sequence shown here is derived from an EMBL/GenBank/DDBJ whole genome shotgun (WGS) entry which is preliminary data.</text>
</comment>
<keyword evidence="2" id="KW-1185">Reference proteome</keyword>
<dbReference type="EMBL" id="BAAAHC010000003">
    <property type="protein sequence ID" value="GAA0507490.1"/>
    <property type="molecule type" value="Genomic_DNA"/>
</dbReference>
<reference evidence="2" key="1">
    <citation type="journal article" date="2019" name="Int. J. Syst. Evol. Microbiol.">
        <title>The Global Catalogue of Microorganisms (GCM) 10K type strain sequencing project: providing services to taxonomists for standard genome sequencing and annotation.</title>
        <authorList>
            <consortium name="The Broad Institute Genomics Platform"/>
            <consortium name="The Broad Institute Genome Sequencing Center for Infectious Disease"/>
            <person name="Wu L."/>
            <person name="Ma J."/>
        </authorList>
    </citation>
    <scope>NUCLEOTIDE SEQUENCE [LARGE SCALE GENOMIC DNA]</scope>
    <source>
        <strain evidence="2">JCM 10664</strain>
    </source>
</reference>
<dbReference type="Proteomes" id="UP001500220">
    <property type="component" value="Unassembled WGS sequence"/>
</dbReference>
<organism evidence="1 2">
    <name type="scientific">Saccharopolyspora thermophila</name>
    <dbReference type="NCBI Taxonomy" id="89367"/>
    <lineage>
        <taxon>Bacteria</taxon>
        <taxon>Bacillati</taxon>
        <taxon>Actinomycetota</taxon>
        <taxon>Actinomycetes</taxon>
        <taxon>Pseudonocardiales</taxon>
        <taxon>Pseudonocardiaceae</taxon>
        <taxon>Saccharopolyspora</taxon>
    </lineage>
</organism>
<evidence type="ECO:0000313" key="2">
    <source>
        <dbReference type="Proteomes" id="UP001500220"/>
    </source>
</evidence>
<evidence type="ECO:0000313" key="1">
    <source>
        <dbReference type="EMBL" id="GAA0507490.1"/>
    </source>
</evidence>
<protein>
    <submittedName>
        <fullName evidence="1">Uncharacterized protein</fullName>
    </submittedName>
</protein>
<proteinExistence type="predicted"/>
<name>A0ABP3LYT4_9PSEU</name>
<gene>
    <name evidence="1" type="ORF">GCM10009545_06940</name>
</gene>
<accession>A0ABP3LYT4</accession>